<dbReference type="STRING" id="35622.SAMN04489764_1751"/>
<evidence type="ECO:0000256" key="4">
    <source>
        <dbReference type="ARBA" id="ARBA00022475"/>
    </source>
</evidence>
<keyword evidence="8" id="KW-0249">Electron transport</keyword>
<feature type="transmembrane region" description="Helical" evidence="12">
    <location>
        <begin position="20"/>
        <end position="41"/>
    </location>
</feature>
<evidence type="ECO:0000256" key="2">
    <source>
        <dbReference type="ARBA" id="ARBA00009819"/>
    </source>
</evidence>
<sequence length="419" mass="45530">MDTLLLARLQFSVTASIHFMFVSLTLSLVIYLAIMQTAWVVTGKSVYERAVKFWGRLYVVNYGLGLITGIVMEFQLGMGWSGLTTRFGDLLGPALAVETLVAFTLEVTLLGLWIFGWGTLGKKTHLVVIWLVALTAYASVLWILAANAFLQNPVGHQIRDGRAHLVDVGALLSNPSLWDAAAHVFFAALTVGSVFVAGISAYHFIKRTTETELFGKSLRLSLLLLPVAAYATVHYGMMQILVIGKTQPLKLALIEGASAQADALRDQLSEQIGPGHFLAPDWVTTLFSVMQGAGFALVLISTAGAILLIRNWVIRLRVPLYLLVALIPVPFAIVVVGWLVREIGRQPWTVYGQLLTAEAVSDLSPVSVTVSFPVFTLVLVTLAVLDYRLLAAYAKRGPQDDAFGARFDSTADDSALTPL</sequence>
<dbReference type="GO" id="GO:0070069">
    <property type="term" value="C:cytochrome complex"/>
    <property type="evidence" value="ECO:0007669"/>
    <property type="project" value="InterPro"/>
</dbReference>
<feature type="transmembrane region" description="Helical" evidence="12">
    <location>
        <begin position="180"/>
        <end position="205"/>
    </location>
</feature>
<dbReference type="GO" id="GO:0005886">
    <property type="term" value="C:plasma membrane"/>
    <property type="evidence" value="ECO:0007669"/>
    <property type="project" value="UniProtKB-SubCell"/>
</dbReference>
<feature type="transmembrane region" description="Helical" evidence="12">
    <location>
        <begin position="127"/>
        <end position="150"/>
    </location>
</feature>
<evidence type="ECO:0000256" key="11">
    <source>
        <dbReference type="ARBA" id="ARBA00023136"/>
    </source>
</evidence>
<protein>
    <submittedName>
        <fullName evidence="13">Cytochrome d ubiquinol oxidase subunit I</fullName>
    </submittedName>
</protein>
<evidence type="ECO:0000256" key="7">
    <source>
        <dbReference type="ARBA" id="ARBA00022723"/>
    </source>
</evidence>
<feature type="transmembrane region" description="Helical" evidence="12">
    <location>
        <begin position="53"/>
        <end position="74"/>
    </location>
</feature>
<comment type="subcellular location">
    <subcellularLocation>
        <location evidence="1">Cell membrane</location>
        <topology evidence="1">Multi-pass membrane protein</topology>
    </subcellularLocation>
</comment>
<keyword evidence="7" id="KW-0479">Metal-binding</keyword>
<keyword evidence="9 12" id="KW-1133">Transmembrane helix</keyword>
<dbReference type="OrthoDB" id="9807042at2"/>
<keyword evidence="11 12" id="KW-0472">Membrane</keyword>
<dbReference type="GO" id="GO:0016682">
    <property type="term" value="F:oxidoreductase activity, acting on diphenols and related substances as donors, oxygen as acceptor"/>
    <property type="evidence" value="ECO:0007669"/>
    <property type="project" value="TreeGrafter"/>
</dbReference>
<dbReference type="PANTHER" id="PTHR30365:SF15">
    <property type="entry name" value="CYTOCHROME BD UBIQUINOL OXIDASE SUBUNIT 1"/>
    <property type="match status" value="1"/>
</dbReference>
<evidence type="ECO:0000256" key="12">
    <source>
        <dbReference type="SAM" id="Phobius"/>
    </source>
</evidence>
<dbReference type="GO" id="GO:0019646">
    <property type="term" value="P:aerobic electron transport chain"/>
    <property type="evidence" value="ECO:0007669"/>
    <property type="project" value="InterPro"/>
</dbReference>
<evidence type="ECO:0000256" key="8">
    <source>
        <dbReference type="ARBA" id="ARBA00022982"/>
    </source>
</evidence>
<organism evidence="13 14">
    <name type="scientific">Thermostaphylospora chromogena</name>
    <dbReference type="NCBI Taxonomy" id="35622"/>
    <lineage>
        <taxon>Bacteria</taxon>
        <taxon>Bacillati</taxon>
        <taxon>Actinomycetota</taxon>
        <taxon>Actinomycetes</taxon>
        <taxon>Streptosporangiales</taxon>
        <taxon>Thermomonosporaceae</taxon>
        <taxon>Thermostaphylospora</taxon>
    </lineage>
</organism>
<keyword evidence="10" id="KW-0408">Iron</keyword>
<keyword evidence="6 12" id="KW-0812">Transmembrane</keyword>
<feature type="transmembrane region" description="Helical" evidence="12">
    <location>
        <begin position="286"/>
        <end position="308"/>
    </location>
</feature>
<dbReference type="InterPro" id="IPR002585">
    <property type="entry name" value="Cyt-d_ubiquinol_oxidase_su_1"/>
</dbReference>
<dbReference type="EMBL" id="FNKK01000002">
    <property type="protein sequence ID" value="SDQ69884.1"/>
    <property type="molecule type" value="Genomic_DNA"/>
</dbReference>
<dbReference type="PIRSF" id="PIRSF006446">
    <property type="entry name" value="Cyt_quinol_oxidase_1"/>
    <property type="match status" value="1"/>
</dbReference>
<feature type="transmembrane region" description="Helical" evidence="12">
    <location>
        <begin position="320"/>
        <end position="340"/>
    </location>
</feature>
<dbReference type="PANTHER" id="PTHR30365">
    <property type="entry name" value="CYTOCHROME D UBIQUINOL OXIDASE"/>
    <property type="match status" value="1"/>
</dbReference>
<accession>A0A1H1D091</accession>
<evidence type="ECO:0000256" key="6">
    <source>
        <dbReference type="ARBA" id="ARBA00022692"/>
    </source>
</evidence>
<dbReference type="Proteomes" id="UP000217103">
    <property type="component" value="Unassembled WGS sequence"/>
</dbReference>
<keyword evidence="3" id="KW-0813">Transport</keyword>
<dbReference type="AlphaFoldDB" id="A0A1H1D091"/>
<evidence type="ECO:0000256" key="3">
    <source>
        <dbReference type="ARBA" id="ARBA00022448"/>
    </source>
</evidence>
<feature type="transmembrane region" description="Helical" evidence="12">
    <location>
        <begin position="94"/>
        <end position="115"/>
    </location>
</feature>
<reference evidence="13 14" key="1">
    <citation type="submission" date="2016-10" db="EMBL/GenBank/DDBJ databases">
        <authorList>
            <person name="de Groot N.N."/>
        </authorList>
    </citation>
    <scope>NUCLEOTIDE SEQUENCE [LARGE SCALE GENOMIC DNA]</scope>
    <source>
        <strain evidence="13 14">DSM 43794</strain>
    </source>
</reference>
<gene>
    <name evidence="13" type="ORF">SAMN04489764_1751</name>
</gene>
<name>A0A1H1D091_9ACTN</name>
<feature type="transmembrane region" description="Helical" evidence="12">
    <location>
        <begin position="370"/>
        <end position="390"/>
    </location>
</feature>
<dbReference type="RefSeq" id="WP_093258566.1">
    <property type="nucleotide sequence ID" value="NZ_FNKK01000002.1"/>
</dbReference>
<evidence type="ECO:0000313" key="13">
    <source>
        <dbReference type="EMBL" id="SDQ69884.1"/>
    </source>
</evidence>
<evidence type="ECO:0000256" key="10">
    <source>
        <dbReference type="ARBA" id="ARBA00023004"/>
    </source>
</evidence>
<keyword evidence="14" id="KW-1185">Reference proteome</keyword>
<dbReference type="GO" id="GO:0020037">
    <property type="term" value="F:heme binding"/>
    <property type="evidence" value="ECO:0007669"/>
    <property type="project" value="TreeGrafter"/>
</dbReference>
<evidence type="ECO:0000313" key="14">
    <source>
        <dbReference type="Proteomes" id="UP000217103"/>
    </source>
</evidence>
<feature type="transmembrane region" description="Helical" evidence="12">
    <location>
        <begin position="217"/>
        <end position="237"/>
    </location>
</feature>
<keyword evidence="4" id="KW-1003">Cell membrane</keyword>
<keyword evidence="5" id="KW-0349">Heme</keyword>
<evidence type="ECO:0000256" key="9">
    <source>
        <dbReference type="ARBA" id="ARBA00022989"/>
    </source>
</evidence>
<evidence type="ECO:0000256" key="5">
    <source>
        <dbReference type="ARBA" id="ARBA00022617"/>
    </source>
</evidence>
<comment type="similarity">
    <text evidence="2">Belongs to the cytochrome ubiquinol oxidase subunit 1 family.</text>
</comment>
<dbReference type="GO" id="GO:0009055">
    <property type="term" value="F:electron transfer activity"/>
    <property type="evidence" value="ECO:0007669"/>
    <property type="project" value="InterPro"/>
</dbReference>
<dbReference type="Pfam" id="PF01654">
    <property type="entry name" value="Cyt_bd_oxida_I"/>
    <property type="match status" value="2"/>
</dbReference>
<proteinExistence type="inferred from homology"/>
<evidence type="ECO:0000256" key="1">
    <source>
        <dbReference type="ARBA" id="ARBA00004651"/>
    </source>
</evidence>
<dbReference type="GO" id="GO:0046872">
    <property type="term" value="F:metal ion binding"/>
    <property type="evidence" value="ECO:0007669"/>
    <property type="project" value="UniProtKB-KW"/>
</dbReference>